<keyword evidence="3" id="KW-1185">Reference proteome</keyword>
<dbReference type="AlphaFoldDB" id="A0A1I1V717"/>
<organism evidence="2 3">
    <name type="scientific">Flavobacterium phragmitis</name>
    <dbReference type="NCBI Taxonomy" id="739143"/>
    <lineage>
        <taxon>Bacteria</taxon>
        <taxon>Pseudomonadati</taxon>
        <taxon>Bacteroidota</taxon>
        <taxon>Flavobacteriia</taxon>
        <taxon>Flavobacteriales</taxon>
        <taxon>Flavobacteriaceae</taxon>
        <taxon>Flavobacterium</taxon>
    </lineage>
</organism>
<sequence>MSDKNHFYLDKVFPEADKIFSFQYEALEKIDKNCIFILDTNVLFVPFDASEKSTSEIKEILKKLKDKNKLFIPARVAREFANNRAKRIGDLFLKVRQTKENLNSGPYKLDDYPLLEGNSNYKSVKDKFSQISSLIKESRNLLDNIETDIKTWNWDDAVSKIYKEIFTADTIIEVQKTESEIIKDLQFRIDYKIAPGFKDSAKIDDGIGDLIIWTTVLEIAKSKKTDIVFVSNDQKNDWFYKQDKIGLYPRFELFDEFRRFTDGKTIHIINFPKFLELRKAKTETINDVKQTIARNTETHPYSRNHSHSDLAKGMVINHRRFGPGIVNRLYHSAAGKEWVEIEFENGSIKHLILKLSDLYIPQTPLNIVRKWREKNHQQIDLFKNEKEDDNNSE</sequence>
<dbReference type="EMBL" id="FOMH01000011">
    <property type="protein sequence ID" value="SFD76130.1"/>
    <property type="molecule type" value="Genomic_DNA"/>
</dbReference>
<feature type="domain" description="PIN like" evidence="1">
    <location>
        <begin position="35"/>
        <end position="253"/>
    </location>
</feature>
<evidence type="ECO:0000313" key="3">
    <source>
        <dbReference type="Proteomes" id="UP000199672"/>
    </source>
</evidence>
<dbReference type="Proteomes" id="UP000199672">
    <property type="component" value="Unassembled WGS sequence"/>
</dbReference>
<accession>A0A1I1V717</accession>
<name>A0A1I1V717_9FLAO</name>
<dbReference type="STRING" id="739143.SAMN05216297_111268"/>
<gene>
    <name evidence="2" type="ORF">SAMN05216297_111268</name>
</gene>
<protein>
    <recommendedName>
        <fullName evidence="1">PIN like domain-containing protein</fullName>
    </recommendedName>
</protein>
<dbReference type="OrthoDB" id="9182727at2"/>
<dbReference type="InterPro" id="IPR041578">
    <property type="entry name" value="PIN_8"/>
</dbReference>
<reference evidence="3" key="1">
    <citation type="submission" date="2016-10" db="EMBL/GenBank/DDBJ databases">
        <authorList>
            <person name="Varghese N."/>
            <person name="Submissions S."/>
        </authorList>
    </citation>
    <scope>NUCLEOTIDE SEQUENCE [LARGE SCALE GENOMIC DNA]</scope>
    <source>
        <strain evidence="3">CGMCC 1.10370</strain>
    </source>
</reference>
<dbReference type="RefSeq" id="WP_091496754.1">
    <property type="nucleotide sequence ID" value="NZ_FOMH01000011.1"/>
</dbReference>
<evidence type="ECO:0000313" key="2">
    <source>
        <dbReference type="EMBL" id="SFD76130.1"/>
    </source>
</evidence>
<dbReference type="Pfam" id="PF18476">
    <property type="entry name" value="PIN_8"/>
    <property type="match status" value="1"/>
</dbReference>
<proteinExistence type="predicted"/>
<evidence type="ECO:0000259" key="1">
    <source>
        <dbReference type="Pfam" id="PF18476"/>
    </source>
</evidence>